<keyword evidence="6" id="KW-1185">Reference proteome</keyword>
<dbReference type="RefSeq" id="NP_001325305.1">
    <property type="nucleotide sequence ID" value="NM_001336347.1"/>
</dbReference>
<keyword evidence="3 5" id="KW-0808">Transferase</keyword>
<dbReference type="SMR" id="A0A1P8B2S3"/>
<gene>
    <name evidence="5 7" type="primary">UGT74D1</name>
    <name evidence="5" type="synonym">UDP-glucosyl transferase 74D1</name>
    <name evidence="4 5" type="ordered locus">At2g31750</name>
    <name evidence="5" type="ORF">F20M17.21</name>
    <name evidence="5" type="ORF">F20M17_21</name>
</gene>
<dbReference type="InterPro" id="IPR002213">
    <property type="entry name" value="UDP_glucos_trans"/>
</dbReference>
<protein>
    <submittedName>
        <fullName evidence="5">UDP-glucosyl transferase 74D1</fullName>
    </submittedName>
</protein>
<dbReference type="Gene3D" id="3.40.50.2000">
    <property type="entry name" value="Glycogen Phosphorylase B"/>
    <property type="match status" value="2"/>
</dbReference>
<dbReference type="SUPFAM" id="SSF53756">
    <property type="entry name" value="UDP-Glycosyltransferase/glycogen phosphorylase"/>
    <property type="match status" value="1"/>
</dbReference>
<dbReference type="FunFam" id="3.40.50.2000:FF:000019">
    <property type="entry name" value="Glycosyltransferase"/>
    <property type="match status" value="1"/>
</dbReference>
<reference evidence="5 6" key="1">
    <citation type="journal article" date="1999" name="Nature">
        <title>Sequence and analysis of chromosome 2 of the plant Arabidopsis thaliana.</title>
        <authorList>
            <person name="Lin X."/>
            <person name="Kaul S."/>
            <person name="Rounsley S."/>
            <person name="Shea T.P."/>
            <person name="Benito M.I."/>
            <person name="Town C.D."/>
            <person name="Fujii C.Y."/>
            <person name="Mason T."/>
            <person name="Bowman C.L."/>
            <person name="Barnstead M."/>
            <person name="Feldblyum T.V."/>
            <person name="Buell C.R."/>
            <person name="Ketchum K.A."/>
            <person name="Lee J."/>
            <person name="Ronning C.M."/>
            <person name="Koo H.L."/>
            <person name="Moffat K.S."/>
            <person name="Cronin L.A."/>
            <person name="Shen M."/>
            <person name="Pai G."/>
            <person name="Van Aken S."/>
            <person name="Umayam L."/>
            <person name="Tallon L.J."/>
            <person name="Gill J.E."/>
            <person name="Adams M.D."/>
            <person name="Carrera A.J."/>
            <person name="Creasy T.H."/>
            <person name="Goodman H.M."/>
            <person name="Somerville C.R."/>
            <person name="Copenhaver G.P."/>
            <person name="Preuss D."/>
            <person name="Nierman W.C."/>
            <person name="White O."/>
            <person name="Eisen J.A."/>
            <person name="Salzberg S.L."/>
            <person name="Fraser C.M."/>
            <person name="Venter J.C."/>
        </authorList>
    </citation>
    <scope>NUCLEOTIDE SEQUENCE [LARGE SCALE GENOMIC DNA]</scope>
    <source>
        <strain evidence="6">cv. Columbia</strain>
    </source>
</reference>
<evidence type="ECO:0000313" key="7">
    <source>
        <dbReference type="TAIR" id="AT2G31750"/>
    </source>
</evidence>
<accession>A0A1P8B2S3</accession>
<sequence length="490" mass="54920">MGEKAKANVLVFSFPIQGHINPLLQFSKRLLSKNVNVTFLTTSSTHNSILRRAITGGATALPLSFVPIDDGFEEDHPSTDTSPDYFAKFQENVSRSLSELISSMDPKPNAVVYDSCLPYVLDVCRKHPGVAAASFFTQSSTVNATYIHFLRGEFKEFQNDVVLPAMPPLKGNDLPVFLYDNNLCRPLFELISSQFVNVDDIDFFLVNSFDELEVEVLQWMKNQWPVKNIGPMIPSMYLDKRLAGDKDYGINLFNAQVNECLDWLDSKPPGSVIYVSFGSLAVLKDDQMIEVAAGLKQTGHNFLWVVRETETKKLPSNYIEDICDKGLIVNWSPQLQVLAHKSIGCFMTHCGWNSTLEALSLGVALIGMPAYSDQPTNAKFIEDVWKVGVRVKADQNGFVPKEEIVRCVGEVMEDMSEKGKEIRKNARRLMEFAREALSDGGNSDKNIDEFVAKIVRSIEAYRSGRYLSSWWLLRTSSGYTLGAEALQYVV</sequence>
<name>A0A1P8B2S3_ARATH</name>
<organism evidence="5 6">
    <name type="scientific">Arabidopsis thaliana</name>
    <name type="common">Mouse-ear cress</name>
    <dbReference type="NCBI Taxonomy" id="3702"/>
    <lineage>
        <taxon>Eukaryota</taxon>
        <taxon>Viridiplantae</taxon>
        <taxon>Streptophyta</taxon>
        <taxon>Embryophyta</taxon>
        <taxon>Tracheophyta</taxon>
        <taxon>Spermatophyta</taxon>
        <taxon>Magnoliopsida</taxon>
        <taxon>eudicotyledons</taxon>
        <taxon>Gunneridae</taxon>
        <taxon>Pentapetalae</taxon>
        <taxon>rosids</taxon>
        <taxon>malvids</taxon>
        <taxon>Brassicales</taxon>
        <taxon>Brassicaceae</taxon>
        <taxon>Camelineae</taxon>
        <taxon>Arabidopsis</taxon>
    </lineage>
</organism>
<evidence type="ECO:0000313" key="5">
    <source>
        <dbReference type="EMBL" id="ANM63200.1"/>
    </source>
</evidence>
<proteinExistence type="evidence at protein level"/>
<dbReference type="CDD" id="cd03784">
    <property type="entry name" value="GT1_Gtf-like"/>
    <property type="match status" value="1"/>
</dbReference>
<evidence type="ECO:0000313" key="4">
    <source>
        <dbReference type="Araport" id="AT2G31750"/>
    </source>
</evidence>
<reference evidence="6" key="2">
    <citation type="journal article" date="2017" name="Plant J.">
        <title>Araport11: a complete reannotation of the Arabidopsis thaliana reference genome.</title>
        <authorList>
            <person name="Cheng C.Y."/>
            <person name="Krishnakumar V."/>
            <person name="Chan A.P."/>
            <person name="Thibaud-Nissen F."/>
            <person name="Schobel S."/>
            <person name="Town C.D."/>
        </authorList>
    </citation>
    <scope>GENOME REANNOTATION</scope>
    <source>
        <strain evidence="6">cv. Columbia</strain>
    </source>
</reference>
<dbReference type="GeneID" id="817732"/>
<dbReference type="ExpressionAtlas" id="A0A1P8B2S3">
    <property type="expression patterns" value="baseline and differential"/>
</dbReference>
<evidence type="ECO:0000313" key="6">
    <source>
        <dbReference type="Proteomes" id="UP000006548"/>
    </source>
</evidence>
<dbReference type="AlphaFoldDB" id="A0A1P8B2S3"/>
<dbReference type="PANTHER" id="PTHR11926">
    <property type="entry name" value="GLUCOSYL/GLUCURONOSYL TRANSFERASES"/>
    <property type="match status" value="1"/>
</dbReference>
<evidence type="ECO:0000256" key="3">
    <source>
        <dbReference type="ARBA" id="ARBA00022679"/>
    </source>
</evidence>
<dbReference type="EMBL" id="CP002685">
    <property type="protein sequence ID" value="ANM63200.1"/>
    <property type="molecule type" value="Genomic_DNA"/>
</dbReference>
<evidence type="ECO:0000256" key="2">
    <source>
        <dbReference type="ARBA" id="ARBA00022676"/>
    </source>
</evidence>
<dbReference type="Araport" id="AT2G31750"/>
<dbReference type="ProteomicsDB" id="216278"/>
<evidence type="ECO:0000256" key="1">
    <source>
        <dbReference type="ARBA" id="ARBA00009995"/>
    </source>
</evidence>
<dbReference type="Pfam" id="PF00201">
    <property type="entry name" value="UDPGT"/>
    <property type="match status" value="1"/>
</dbReference>
<comment type="similarity">
    <text evidence="1">Belongs to the UDP-glycosyltransferase family.</text>
</comment>
<evidence type="ECO:0007829" key="8">
    <source>
        <dbReference type="PeptideAtlas" id="A0A1P8B2S3"/>
    </source>
</evidence>
<dbReference type="Proteomes" id="UP000006548">
    <property type="component" value="Chromosome 2"/>
</dbReference>
<keyword evidence="2" id="KW-0328">Glycosyltransferase</keyword>
<keyword evidence="8 9" id="KW-1267">Proteomics identification</keyword>
<dbReference type="TAIR" id="AT2G31750">
    <property type="gene designation" value="UGT74D1"/>
</dbReference>
<evidence type="ECO:0007829" key="9">
    <source>
        <dbReference type="ProteomicsDB" id="A0A1P8B2S3"/>
    </source>
</evidence>
<dbReference type="GO" id="GO:0035251">
    <property type="term" value="F:UDP-glucosyltransferase activity"/>
    <property type="evidence" value="ECO:0007669"/>
    <property type="project" value="UniProtKB-ARBA"/>
</dbReference>
<dbReference type="PANTHER" id="PTHR11926:SF1270">
    <property type="entry name" value="UDP-GLYCOSYLTRANSFERASE 74D1"/>
    <property type="match status" value="1"/>
</dbReference>